<sequence>MCFFHAVFLYKILNLVLEIFDSSVMSSKLTSLSWCSLN</sequence>
<dbReference type="EMBL" id="FPHF01000092">
    <property type="protein sequence ID" value="SFV66954.1"/>
    <property type="molecule type" value="Genomic_DNA"/>
</dbReference>
<protein>
    <submittedName>
        <fullName evidence="1">Uncharacterized protein</fullName>
    </submittedName>
</protein>
<name>A0A1W1CMF4_9ZZZZ</name>
<dbReference type="AlphaFoldDB" id="A0A1W1CMF4"/>
<gene>
    <name evidence="1" type="ORF">MNB_SM-4-1273</name>
</gene>
<proteinExistence type="predicted"/>
<organism evidence="1">
    <name type="scientific">hydrothermal vent metagenome</name>
    <dbReference type="NCBI Taxonomy" id="652676"/>
    <lineage>
        <taxon>unclassified sequences</taxon>
        <taxon>metagenomes</taxon>
        <taxon>ecological metagenomes</taxon>
    </lineage>
</organism>
<reference evidence="1" key="1">
    <citation type="submission" date="2016-10" db="EMBL/GenBank/DDBJ databases">
        <authorList>
            <person name="de Groot N.N."/>
        </authorList>
    </citation>
    <scope>NUCLEOTIDE SEQUENCE</scope>
</reference>
<accession>A0A1W1CMF4</accession>
<evidence type="ECO:0000313" key="1">
    <source>
        <dbReference type="EMBL" id="SFV66954.1"/>
    </source>
</evidence>